<keyword evidence="13" id="KW-0862">Zinc</keyword>
<evidence type="ECO:0000256" key="1">
    <source>
        <dbReference type="ARBA" id="ARBA00000900"/>
    </source>
</evidence>
<dbReference type="CDD" id="cd00022">
    <property type="entry name" value="BIR"/>
    <property type="match status" value="3"/>
</dbReference>
<feature type="region of interest" description="Disordered" evidence="19">
    <location>
        <begin position="230"/>
        <end position="258"/>
    </location>
</feature>
<dbReference type="GO" id="GO:0061630">
    <property type="term" value="F:ubiquitin protein ligase activity"/>
    <property type="evidence" value="ECO:0007669"/>
    <property type="project" value="UniProtKB-EC"/>
</dbReference>
<keyword evidence="8" id="KW-0053">Apoptosis</keyword>
<evidence type="ECO:0000259" key="20">
    <source>
        <dbReference type="PROSITE" id="PS50089"/>
    </source>
</evidence>
<dbReference type="Gene3D" id="1.10.8.10">
    <property type="entry name" value="DNA helicase RuvA subunit, C-terminal domain"/>
    <property type="match status" value="1"/>
</dbReference>
<evidence type="ECO:0000256" key="14">
    <source>
        <dbReference type="ARBA" id="ARBA00044089"/>
    </source>
</evidence>
<comment type="catalytic activity">
    <reaction evidence="1">
        <text>S-ubiquitinyl-[E2 ubiquitin-conjugating enzyme]-L-cysteine + [acceptor protein]-L-lysine = [E2 ubiquitin-conjugating enzyme]-L-cysteine + N(6)-ubiquitinyl-[acceptor protein]-L-lysine.</text>
        <dbReference type="EC" id="2.3.2.27"/>
    </reaction>
</comment>
<evidence type="ECO:0000256" key="15">
    <source>
        <dbReference type="ARBA" id="ARBA00044214"/>
    </source>
</evidence>
<dbReference type="GO" id="GO:0090263">
    <property type="term" value="P:positive regulation of canonical Wnt signaling pathway"/>
    <property type="evidence" value="ECO:0007669"/>
    <property type="project" value="TreeGrafter"/>
</dbReference>
<dbReference type="PANTHER" id="PTHR10044:SF115">
    <property type="entry name" value="E3 UBIQUITIN-PROTEIN LIGASE XIAP"/>
    <property type="match status" value="1"/>
</dbReference>
<proteinExistence type="evidence at transcript level"/>
<keyword evidence="11 18" id="KW-0863">Zinc-finger</keyword>
<keyword evidence="7" id="KW-0879">Wnt signaling pathway</keyword>
<dbReference type="PROSITE" id="PS50143">
    <property type="entry name" value="BIR_REPEAT_2"/>
    <property type="match status" value="3"/>
</dbReference>
<dbReference type="SMART" id="SM00184">
    <property type="entry name" value="RING"/>
    <property type="match status" value="1"/>
</dbReference>
<evidence type="ECO:0000256" key="18">
    <source>
        <dbReference type="PROSITE-ProRule" id="PRU00175"/>
    </source>
</evidence>
<keyword evidence="12" id="KW-0833">Ubl conjugation pathway</keyword>
<name>T1E688_CROHD</name>
<dbReference type="GO" id="GO:0016055">
    <property type="term" value="P:Wnt signaling pathway"/>
    <property type="evidence" value="ECO:0007669"/>
    <property type="project" value="UniProtKB-KW"/>
</dbReference>
<reference evidence="21" key="1">
    <citation type="journal article" date="2013" name="BMC Genomics">
        <title>The genesis of an exceptionally lethal venom in the timber rattlesnake (Crotalus horridus) revealed through comparative venom-gland transcriptomics.</title>
        <authorList>
            <person name="Rokyta D.R."/>
            <person name="Wray K.P."/>
            <person name="Margres M.J."/>
        </authorList>
    </citation>
    <scope>NUCLEOTIDE SEQUENCE</scope>
    <source>
        <tissue evidence="21">Venom gland</tissue>
    </source>
</reference>
<dbReference type="PANTHER" id="PTHR10044">
    <property type="entry name" value="INHIBITOR OF APOPTOSIS"/>
    <property type="match status" value="1"/>
</dbReference>
<dbReference type="FunFam" id="1.10.1170.10:FF:000003">
    <property type="entry name" value="E3 ubiquitin-protein ligase XIAP"/>
    <property type="match status" value="1"/>
</dbReference>
<dbReference type="EMBL" id="GAAZ01001131">
    <property type="protein sequence ID" value="JAA96812.1"/>
    <property type="molecule type" value="mRNA"/>
</dbReference>
<evidence type="ECO:0000256" key="8">
    <source>
        <dbReference type="ARBA" id="ARBA00022703"/>
    </source>
</evidence>
<feature type="compositionally biased region" description="Polar residues" evidence="19">
    <location>
        <begin position="108"/>
        <end position="118"/>
    </location>
</feature>
<dbReference type="InterPro" id="IPR050784">
    <property type="entry name" value="IAP"/>
</dbReference>
<dbReference type="InterPro" id="IPR013083">
    <property type="entry name" value="Znf_RING/FYVE/PHD"/>
</dbReference>
<dbReference type="SMART" id="SM00238">
    <property type="entry name" value="BIR"/>
    <property type="match status" value="3"/>
</dbReference>
<feature type="domain" description="RING-type" evidence="20">
    <location>
        <begin position="444"/>
        <end position="478"/>
    </location>
</feature>
<comment type="similarity">
    <text evidence="3">Belongs to the IAP family.</text>
</comment>
<dbReference type="Pfam" id="PF00653">
    <property type="entry name" value="BIR"/>
    <property type="match status" value="3"/>
</dbReference>
<sequence>MTCNGPVSEDPAQNLAWLTSRLGTFVNFPRHCPVPYSVLAQAGFFYTGKGDQVRCFSCLATLEGWKEGDSVVGRHKNVSPNCRILNDCSFEEHRLLSGLPNGPPGREATSSIPPNSELSSDLEADYLLRTRQVVDLSGSPYPQNPAMCNEEARLRSFHSWPPYTPVTPEDLANAGLYYRGVEDEVECFCCGGKLKNWELGDQAWPEHRRHFPRCFFVLGHDVGNVGTVANQPGDAQLDRSNTHRVPARRPPPPPAAHNPSMADFAKRLQTFGVWNYSMSKEWLAQAGFYSLGIGDGVQCFSCGGGLKEWKVGEDPWEEHARWYPGCKYLGEEKGQAFVNRVHLMPQESTIEEPEEVLAVEDEEHLQSRLTQTALQMGFSAEEIGKMVERKYRLSSERYRSVEALVTDLIGAQRENTPSTYLENHLQKDLSTEEKLKRLEEEKICKICMDKTLSMVLIPCGHVACQDCAEAVEKCPWCSKVIANRQKIFMP</sequence>
<dbReference type="InterPro" id="IPR001841">
    <property type="entry name" value="Znf_RING"/>
</dbReference>
<dbReference type="InterPro" id="IPR001370">
    <property type="entry name" value="BIR_rpt"/>
</dbReference>
<dbReference type="Gene3D" id="1.10.1170.10">
    <property type="entry name" value="Inhibitor Of Apoptosis Protein (2mihbC-IAP-1), Chain A"/>
    <property type="match status" value="3"/>
</dbReference>
<evidence type="ECO:0000256" key="16">
    <source>
        <dbReference type="ARBA" id="ARBA00044224"/>
    </source>
</evidence>
<dbReference type="PROSITE" id="PS50089">
    <property type="entry name" value="ZF_RING_2"/>
    <property type="match status" value="1"/>
</dbReference>
<dbReference type="AlphaFoldDB" id="T1E688"/>
<evidence type="ECO:0000256" key="12">
    <source>
        <dbReference type="ARBA" id="ARBA00022786"/>
    </source>
</evidence>
<dbReference type="GO" id="GO:0005737">
    <property type="term" value="C:cytoplasm"/>
    <property type="evidence" value="ECO:0007669"/>
    <property type="project" value="UniProtKB-SubCell"/>
</dbReference>
<evidence type="ECO:0000256" key="5">
    <source>
        <dbReference type="ARBA" id="ARBA00022490"/>
    </source>
</evidence>
<feature type="region of interest" description="Disordered" evidence="19">
    <location>
        <begin position="99"/>
        <end position="118"/>
    </location>
</feature>
<dbReference type="GO" id="GO:0008270">
    <property type="term" value="F:zinc ion binding"/>
    <property type="evidence" value="ECO:0007669"/>
    <property type="project" value="UniProtKB-KW"/>
</dbReference>
<accession>T1E688</accession>
<dbReference type="EC" id="2.3.2.27" evidence="4"/>
<evidence type="ECO:0000256" key="3">
    <source>
        <dbReference type="ARBA" id="ARBA00006672"/>
    </source>
</evidence>
<dbReference type="GO" id="GO:0043066">
    <property type="term" value="P:negative regulation of apoptotic process"/>
    <property type="evidence" value="ECO:0007669"/>
    <property type="project" value="TreeGrafter"/>
</dbReference>
<dbReference type="PROSITE" id="PS01282">
    <property type="entry name" value="BIR_REPEAT_1"/>
    <property type="match status" value="1"/>
</dbReference>
<evidence type="ECO:0000256" key="6">
    <source>
        <dbReference type="ARBA" id="ARBA00022679"/>
    </source>
</evidence>
<evidence type="ECO:0000256" key="10">
    <source>
        <dbReference type="ARBA" id="ARBA00022737"/>
    </source>
</evidence>
<keyword evidence="6" id="KW-0808">Transferase</keyword>
<dbReference type="GO" id="GO:0005634">
    <property type="term" value="C:nucleus"/>
    <property type="evidence" value="ECO:0007669"/>
    <property type="project" value="TreeGrafter"/>
</dbReference>
<dbReference type="FunFam" id="1.10.1170.10:FF:000008">
    <property type="entry name" value="Putative e3 ubiquitin-protein ligase xiap"/>
    <property type="match status" value="1"/>
</dbReference>
<evidence type="ECO:0000256" key="19">
    <source>
        <dbReference type="SAM" id="MobiDB-lite"/>
    </source>
</evidence>
<organism evidence="21">
    <name type="scientific">Crotalus horridus</name>
    <name type="common">Timber rattlesnake</name>
    <dbReference type="NCBI Taxonomy" id="35024"/>
    <lineage>
        <taxon>Eukaryota</taxon>
        <taxon>Metazoa</taxon>
        <taxon>Chordata</taxon>
        <taxon>Craniata</taxon>
        <taxon>Vertebrata</taxon>
        <taxon>Euteleostomi</taxon>
        <taxon>Lepidosauria</taxon>
        <taxon>Squamata</taxon>
        <taxon>Bifurcata</taxon>
        <taxon>Unidentata</taxon>
        <taxon>Episquamata</taxon>
        <taxon>Toxicofera</taxon>
        <taxon>Serpentes</taxon>
        <taxon>Colubroidea</taxon>
        <taxon>Viperidae</taxon>
        <taxon>Crotalinae</taxon>
        <taxon>Crotalus</taxon>
    </lineage>
</organism>
<dbReference type="GO" id="GO:0051726">
    <property type="term" value="P:regulation of cell cycle"/>
    <property type="evidence" value="ECO:0007669"/>
    <property type="project" value="TreeGrafter"/>
</dbReference>
<dbReference type="GO" id="GO:0006915">
    <property type="term" value="P:apoptotic process"/>
    <property type="evidence" value="ECO:0007669"/>
    <property type="project" value="UniProtKB-KW"/>
</dbReference>
<dbReference type="FunFam" id="1.10.1170.10:FF:000002">
    <property type="entry name" value="Baculoviral IAP repeat containing 7"/>
    <property type="match status" value="1"/>
</dbReference>
<evidence type="ECO:0000256" key="7">
    <source>
        <dbReference type="ARBA" id="ARBA00022687"/>
    </source>
</evidence>
<evidence type="ECO:0000256" key="17">
    <source>
        <dbReference type="ARBA" id="ARBA00044244"/>
    </source>
</evidence>
<dbReference type="Pfam" id="PF13920">
    <property type="entry name" value="zf-C3HC4_3"/>
    <property type="match status" value="1"/>
</dbReference>
<keyword evidence="5" id="KW-0963">Cytoplasm</keyword>
<dbReference type="SUPFAM" id="SSF57924">
    <property type="entry name" value="Inhibitor of apoptosis (IAP) repeat"/>
    <property type="match status" value="3"/>
</dbReference>
<evidence type="ECO:0000256" key="4">
    <source>
        <dbReference type="ARBA" id="ARBA00012483"/>
    </source>
</evidence>
<keyword evidence="9" id="KW-0479">Metal-binding</keyword>
<keyword evidence="10" id="KW-0677">Repeat</keyword>
<evidence type="ECO:0000256" key="13">
    <source>
        <dbReference type="ARBA" id="ARBA00022833"/>
    </source>
</evidence>
<dbReference type="Gene3D" id="3.30.40.10">
    <property type="entry name" value="Zinc/RING finger domain, C3HC4 (zinc finger)"/>
    <property type="match status" value="1"/>
</dbReference>
<dbReference type="GO" id="GO:0031398">
    <property type="term" value="P:positive regulation of protein ubiquitination"/>
    <property type="evidence" value="ECO:0007669"/>
    <property type="project" value="TreeGrafter"/>
</dbReference>
<dbReference type="FunFam" id="3.30.40.10:FF:000184">
    <property type="entry name" value="Baculoviral IAP repeat containing 2"/>
    <property type="match status" value="1"/>
</dbReference>
<comment type="subcellular location">
    <subcellularLocation>
        <location evidence="2">Cytoplasm</location>
    </subcellularLocation>
</comment>
<evidence type="ECO:0000256" key="9">
    <source>
        <dbReference type="ARBA" id="ARBA00022723"/>
    </source>
</evidence>
<protein>
    <recommendedName>
        <fullName evidence="14">E3 ubiquitin-protein ligase XIAP</fullName>
        <ecNumber evidence="4">2.3.2.27</ecNumber>
    </recommendedName>
    <alternativeName>
        <fullName evidence="15">Baculoviral IAP repeat-containing protein 4</fullName>
    </alternativeName>
    <alternativeName>
        <fullName evidence="17">RING-type E3 ubiquitin transferase XIAP</fullName>
    </alternativeName>
    <alternativeName>
        <fullName evidence="16">X-linked inhibitor of apoptosis protein</fullName>
    </alternativeName>
</protein>
<dbReference type="GO" id="GO:0043027">
    <property type="term" value="F:cysteine-type endopeptidase inhibitor activity involved in apoptotic process"/>
    <property type="evidence" value="ECO:0007669"/>
    <property type="project" value="TreeGrafter"/>
</dbReference>
<evidence type="ECO:0000313" key="21">
    <source>
        <dbReference type="EMBL" id="JAA96812.1"/>
    </source>
</evidence>
<evidence type="ECO:0000256" key="2">
    <source>
        <dbReference type="ARBA" id="ARBA00004496"/>
    </source>
</evidence>
<evidence type="ECO:0000256" key="11">
    <source>
        <dbReference type="ARBA" id="ARBA00022771"/>
    </source>
</evidence>